<accession>Q7EZS8</accession>
<dbReference type="EMBL" id="AP004572">
    <property type="protein sequence ID" value="BAC83602.1"/>
    <property type="molecule type" value="Genomic_DNA"/>
</dbReference>
<sequence>MYSEHGVSAVAAVAERRAGAQLTAPDEHVADEDLKAISFPPLILRPARLMDVGVATAGTTGLLPWFCSTGTG</sequence>
<proteinExistence type="predicted"/>
<protein>
    <submittedName>
        <fullName evidence="1">Uncharacterized protein</fullName>
    </submittedName>
</protein>
<reference evidence="2" key="1">
    <citation type="journal article" date="2005" name="Nature">
        <title>The map-based sequence of the rice genome.</title>
        <authorList>
            <consortium name="International rice genome sequencing project (IRGSP)"/>
            <person name="Matsumoto T."/>
            <person name="Wu J."/>
            <person name="Kanamori H."/>
            <person name="Katayose Y."/>
            <person name="Fujisawa M."/>
            <person name="Namiki N."/>
            <person name="Mizuno H."/>
            <person name="Yamamoto K."/>
            <person name="Antonio B.A."/>
            <person name="Baba T."/>
            <person name="Sakata K."/>
            <person name="Nagamura Y."/>
            <person name="Aoki H."/>
            <person name="Arikawa K."/>
            <person name="Arita K."/>
            <person name="Bito T."/>
            <person name="Chiden Y."/>
            <person name="Fujitsuka N."/>
            <person name="Fukunaka R."/>
            <person name="Hamada M."/>
            <person name="Harada C."/>
            <person name="Hayashi A."/>
            <person name="Hijishita S."/>
            <person name="Honda M."/>
            <person name="Hosokawa S."/>
            <person name="Ichikawa Y."/>
            <person name="Idonuma A."/>
            <person name="Iijima M."/>
            <person name="Ikeda M."/>
            <person name="Ikeno M."/>
            <person name="Ito K."/>
            <person name="Ito S."/>
            <person name="Ito T."/>
            <person name="Ito Y."/>
            <person name="Ito Y."/>
            <person name="Iwabuchi A."/>
            <person name="Kamiya K."/>
            <person name="Karasawa W."/>
            <person name="Kurita K."/>
            <person name="Katagiri S."/>
            <person name="Kikuta A."/>
            <person name="Kobayashi H."/>
            <person name="Kobayashi N."/>
            <person name="Machita K."/>
            <person name="Maehara T."/>
            <person name="Masukawa M."/>
            <person name="Mizubayashi T."/>
            <person name="Mukai Y."/>
            <person name="Nagasaki H."/>
            <person name="Nagata Y."/>
            <person name="Naito S."/>
            <person name="Nakashima M."/>
            <person name="Nakama Y."/>
            <person name="Nakamichi Y."/>
            <person name="Nakamura M."/>
            <person name="Meguro A."/>
            <person name="Negishi M."/>
            <person name="Ohta I."/>
            <person name="Ohta T."/>
            <person name="Okamoto M."/>
            <person name="Ono N."/>
            <person name="Saji S."/>
            <person name="Sakaguchi M."/>
            <person name="Sakai K."/>
            <person name="Shibata M."/>
            <person name="Shimokawa T."/>
            <person name="Song J."/>
            <person name="Takazaki Y."/>
            <person name="Terasawa K."/>
            <person name="Tsugane M."/>
            <person name="Tsuji K."/>
            <person name="Ueda S."/>
            <person name="Waki K."/>
            <person name="Yamagata H."/>
            <person name="Yamamoto M."/>
            <person name="Yamamoto S."/>
            <person name="Yamane H."/>
            <person name="Yoshiki S."/>
            <person name="Yoshihara R."/>
            <person name="Yukawa K."/>
            <person name="Zhong H."/>
            <person name="Yano M."/>
            <person name="Yuan Q."/>
            <person name="Ouyang S."/>
            <person name="Liu J."/>
            <person name="Jones K.M."/>
            <person name="Gansberger K."/>
            <person name="Moffat K."/>
            <person name="Hill J."/>
            <person name="Bera J."/>
            <person name="Fadrosh D."/>
            <person name="Jin S."/>
            <person name="Johri S."/>
            <person name="Kim M."/>
            <person name="Overton L."/>
            <person name="Reardon M."/>
            <person name="Tsitrin T."/>
            <person name="Vuong H."/>
            <person name="Weaver B."/>
            <person name="Ciecko A."/>
            <person name="Tallon L."/>
            <person name="Jackson J."/>
            <person name="Pai G."/>
            <person name="Aken S.V."/>
            <person name="Utterback T."/>
            <person name="Reidmuller S."/>
            <person name="Feldblyum T."/>
            <person name="Hsiao J."/>
            <person name="Zismann V."/>
            <person name="Iobst S."/>
            <person name="de Vazeille A.R."/>
            <person name="Buell C.R."/>
            <person name="Ying K."/>
            <person name="Li Y."/>
            <person name="Lu T."/>
            <person name="Huang Y."/>
            <person name="Zhao Q."/>
            <person name="Feng Q."/>
            <person name="Zhang L."/>
            <person name="Zhu J."/>
            <person name="Weng Q."/>
            <person name="Mu J."/>
            <person name="Lu Y."/>
            <person name="Fan D."/>
            <person name="Liu Y."/>
            <person name="Guan J."/>
            <person name="Zhang Y."/>
            <person name="Yu S."/>
            <person name="Liu X."/>
            <person name="Zhang Y."/>
            <person name="Hong G."/>
            <person name="Han B."/>
            <person name="Choisne N."/>
            <person name="Demange N."/>
            <person name="Orjeda G."/>
            <person name="Samain S."/>
            <person name="Cattolico L."/>
            <person name="Pelletier E."/>
            <person name="Couloux A."/>
            <person name="Segurens B."/>
            <person name="Wincker P."/>
            <person name="D'Hont A."/>
            <person name="Scarpelli C."/>
            <person name="Weissenbach J."/>
            <person name="Salanoubat M."/>
            <person name="Quetier F."/>
            <person name="Yu Y."/>
            <person name="Kim H.R."/>
            <person name="Rambo T."/>
            <person name="Currie J."/>
            <person name="Collura K."/>
            <person name="Luo M."/>
            <person name="Yang T."/>
            <person name="Ammiraju J.S.S."/>
            <person name="Engler F."/>
            <person name="Soderlund C."/>
            <person name="Wing R.A."/>
            <person name="Palmer L.E."/>
            <person name="de la Bastide M."/>
            <person name="Spiegel L."/>
            <person name="Nascimento L."/>
            <person name="Zutavern T."/>
            <person name="O'Shaughnessy A."/>
            <person name="Dike S."/>
            <person name="Dedhia N."/>
            <person name="Preston R."/>
            <person name="Balija V."/>
            <person name="McCombie W.R."/>
            <person name="Chow T."/>
            <person name="Chen H."/>
            <person name="Chung M."/>
            <person name="Chen C."/>
            <person name="Shaw J."/>
            <person name="Wu H."/>
            <person name="Hsiao K."/>
            <person name="Chao Y."/>
            <person name="Chu M."/>
            <person name="Cheng C."/>
            <person name="Hour A."/>
            <person name="Lee P."/>
            <person name="Lin S."/>
            <person name="Lin Y."/>
            <person name="Liou J."/>
            <person name="Liu S."/>
            <person name="Hsing Y."/>
            <person name="Raghuvanshi S."/>
            <person name="Mohanty A."/>
            <person name="Bharti A.K."/>
            <person name="Gaur A."/>
            <person name="Gupta V."/>
            <person name="Kumar D."/>
            <person name="Ravi V."/>
            <person name="Vij S."/>
            <person name="Kapur A."/>
            <person name="Khurana P."/>
            <person name="Khurana P."/>
            <person name="Khurana J.P."/>
            <person name="Tyagi A.K."/>
            <person name="Gaikwad K."/>
            <person name="Singh A."/>
            <person name="Dalal V."/>
            <person name="Srivastava S."/>
            <person name="Dixit A."/>
            <person name="Pal A.K."/>
            <person name="Ghazi I.A."/>
            <person name="Yadav M."/>
            <person name="Pandit A."/>
            <person name="Bhargava A."/>
            <person name="Sureshbabu K."/>
            <person name="Batra K."/>
            <person name="Sharma T.R."/>
            <person name="Mohapatra T."/>
            <person name="Singh N.K."/>
            <person name="Messing J."/>
            <person name="Nelson A.B."/>
            <person name="Fuks G."/>
            <person name="Kavchok S."/>
            <person name="Keizer G."/>
            <person name="Linton E."/>
            <person name="Llaca V."/>
            <person name="Song R."/>
            <person name="Tanyolac B."/>
            <person name="Young S."/>
            <person name="Ho-Il K."/>
            <person name="Hahn J.H."/>
            <person name="Sangsakoo G."/>
            <person name="Vanavichit A."/>
            <person name="de Mattos Luiz.A.T."/>
            <person name="Zimmer P.D."/>
            <person name="Malone G."/>
            <person name="Dellagostin O."/>
            <person name="de Oliveira A.C."/>
            <person name="Bevan M."/>
            <person name="Bancroft I."/>
            <person name="Minx P."/>
            <person name="Cordum H."/>
            <person name="Wilson R."/>
            <person name="Cheng Z."/>
            <person name="Jin W."/>
            <person name="Jiang J."/>
            <person name="Leong S.A."/>
            <person name="Iwama H."/>
            <person name="Gojobori T."/>
            <person name="Itoh T."/>
            <person name="Niimura Y."/>
            <person name="Fujii Y."/>
            <person name="Habara T."/>
            <person name="Sakai H."/>
            <person name="Sato Y."/>
            <person name="Wilson G."/>
            <person name="Kumar K."/>
            <person name="McCouch S."/>
            <person name="Juretic N."/>
            <person name="Hoen D."/>
            <person name="Wright S."/>
            <person name="Bruskiewich R."/>
            <person name="Bureau T."/>
            <person name="Miyao A."/>
            <person name="Hirochika H."/>
            <person name="Nishikawa T."/>
            <person name="Kadowaki K."/>
            <person name="Sugiura M."/>
            <person name="Burr B."/>
            <person name="Sasaki T."/>
        </authorList>
    </citation>
    <scope>NUCLEOTIDE SEQUENCE [LARGE SCALE GENOMIC DNA]</scope>
    <source>
        <strain evidence="2">cv. Nipponbare</strain>
    </source>
</reference>
<name>Q7EZS8_ORYSJ</name>
<evidence type="ECO:0000313" key="2">
    <source>
        <dbReference type="Proteomes" id="UP000000763"/>
    </source>
</evidence>
<evidence type="ECO:0000313" key="1">
    <source>
        <dbReference type="EMBL" id="BAC83602.1"/>
    </source>
</evidence>
<gene>
    <name evidence="1" type="primary">P0668C05.119</name>
</gene>
<reference evidence="2" key="2">
    <citation type="journal article" date="2008" name="Nucleic Acids Res.">
        <title>The rice annotation project database (RAP-DB): 2008 update.</title>
        <authorList>
            <consortium name="The rice annotation project (RAP)"/>
        </authorList>
    </citation>
    <scope>GENOME REANNOTATION</scope>
    <source>
        <strain evidence="2">cv. Nipponbare</strain>
    </source>
</reference>
<dbReference type="Proteomes" id="UP000000763">
    <property type="component" value="Chromosome 7"/>
</dbReference>
<organism evidence="1 2">
    <name type="scientific">Oryza sativa subsp. japonica</name>
    <name type="common">Rice</name>
    <dbReference type="NCBI Taxonomy" id="39947"/>
    <lineage>
        <taxon>Eukaryota</taxon>
        <taxon>Viridiplantae</taxon>
        <taxon>Streptophyta</taxon>
        <taxon>Embryophyta</taxon>
        <taxon>Tracheophyta</taxon>
        <taxon>Spermatophyta</taxon>
        <taxon>Magnoliopsida</taxon>
        <taxon>Liliopsida</taxon>
        <taxon>Poales</taxon>
        <taxon>Poaceae</taxon>
        <taxon>BOP clade</taxon>
        <taxon>Oryzoideae</taxon>
        <taxon>Oryzeae</taxon>
        <taxon>Oryzinae</taxon>
        <taxon>Oryza</taxon>
        <taxon>Oryza sativa</taxon>
    </lineage>
</organism>
<dbReference type="AlphaFoldDB" id="Q7EZS8"/>